<evidence type="ECO:0000313" key="4">
    <source>
        <dbReference type="Proteomes" id="UP000316770"/>
    </source>
</evidence>
<reference evidence="3 4" key="1">
    <citation type="submission" date="2019-02" db="EMBL/GenBank/DDBJ databases">
        <title>Deep-cultivation of Planctomycetes and their phenomic and genomic characterization uncovers novel biology.</title>
        <authorList>
            <person name="Wiegand S."/>
            <person name="Jogler M."/>
            <person name="Boedeker C."/>
            <person name="Pinto D."/>
            <person name="Vollmers J."/>
            <person name="Rivas-Marin E."/>
            <person name="Kohn T."/>
            <person name="Peeters S.H."/>
            <person name="Heuer A."/>
            <person name="Rast P."/>
            <person name="Oberbeckmann S."/>
            <person name="Bunk B."/>
            <person name="Jeske O."/>
            <person name="Meyerdierks A."/>
            <person name="Storesund J.E."/>
            <person name="Kallscheuer N."/>
            <person name="Luecker S."/>
            <person name="Lage O.M."/>
            <person name="Pohl T."/>
            <person name="Merkel B.J."/>
            <person name="Hornburger P."/>
            <person name="Mueller R.-W."/>
            <person name="Bruemmer F."/>
            <person name="Labrenz M."/>
            <person name="Spormann A.M."/>
            <person name="Op den Camp H."/>
            <person name="Overmann J."/>
            <person name="Amann R."/>
            <person name="Jetten M.S.M."/>
            <person name="Mascher T."/>
            <person name="Medema M.H."/>
            <person name="Devos D.P."/>
            <person name="Kaster A.-K."/>
            <person name="Ovreas L."/>
            <person name="Rohde M."/>
            <person name="Galperin M.Y."/>
            <person name="Jogler C."/>
        </authorList>
    </citation>
    <scope>NUCLEOTIDE SEQUENCE [LARGE SCALE GENOMIC DNA]</scope>
    <source>
        <strain evidence="3 4">Mal33</strain>
    </source>
</reference>
<dbReference type="Gene3D" id="1.20.5.780">
    <property type="entry name" value="Single helix bin"/>
    <property type="match status" value="1"/>
</dbReference>
<dbReference type="Proteomes" id="UP000316770">
    <property type="component" value="Chromosome"/>
</dbReference>
<dbReference type="PANTHER" id="PTHR35401:SF2">
    <property type="entry name" value="ABC-TYPE TRANSPORT SYSTEM"/>
    <property type="match status" value="1"/>
</dbReference>
<dbReference type="Pfam" id="PF08681">
    <property type="entry name" value="TacA1"/>
    <property type="match status" value="1"/>
</dbReference>
<dbReference type="PANTHER" id="PTHR35401">
    <property type="entry name" value="COPG FAMILY HELIX-TURN-HELIX PROTEIN-RELATED-RELATED"/>
    <property type="match status" value="1"/>
</dbReference>
<dbReference type="GO" id="GO:0006355">
    <property type="term" value="P:regulation of DNA-templated transcription"/>
    <property type="evidence" value="ECO:0007669"/>
    <property type="project" value="InterPro"/>
</dbReference>
<dbReference type="InterPro" id="IPR014795">
    <property type="entry name" value="TacA_1-like"/>
</dbReference>
<dbReference type="AlphaFoldDB" id="A0A518IXS9"/>
<dbReference type="SUPFAM" id="SSF47598">
    <property type="entry name" value="Ribbon-helix-helix"/>
    <property type="match status" value="1"/>
</dbReference>
<dbReference type="EMBL" id="CP036318">
    <property type="protein sequence ID" value="QDV57889.1"/>
    <property type="molecule type" value="Genomic_DNA"/>
</dbReference>
<organism evidence="3 4">
    <name type="scientific">Rosistilla oblonga</name>
    <dbReference type="NCBI Taxonomy" id="2527990"/>
    <lineage>
        <taxon>Bacteria</taxon>
        <taxon>Pseudomonadati</taxon>
        <taxon>Planctomycetota</taxon>
        <taxon>Planctomycetia</taxon>
        <taxon>Pirellulales</taxon>
        <taxon>Pirellulaceae</taxon>
        <taxon>Rosistilla</taxon>
    </lineage>
</organism>
<protein>
    <recommendedName>
        <fullName evidence="5">DUF1778 domain-containing protein</fullName>
    </recommendedName>
</protein>
<evidence type="ECO:0000256" key="2">
    <source>
        <dbReference type="ARBA" id="ARBA00049988"/>
    </source>
</evidence>
<comment type="similarity">
    <text evidence="2">Belongs to the TacA antitoxin family.</text>
</comment>
<name>A0A518IXS9_9BACT</name>
<keyword evidence="1" id="KW-1277">Toxin-antitoxin system</keyword>
<dbReference type="InterPro" id="IPR010985">
    <property type="entry name" value="Ribbon_hlx_hlx"/>
</dbReference>
<accession>A0A518IXS9</accession>
<dbReference type="RefSeq" id="WP_145287664.1">
    <property type="nucleotide sequence ID" value="NZ_CP036318.1"/>
</dbReference>
<gene>
    <name evidence="3" type="ORF">Mal33_39040</name>
</gene>
<evidence type="ECO:0008006" key="5">
    <source>
        <dbReference type="Google" id="ProtNLM"/>
    </source>
</evidence>
<evidence type="ECO:0000313" key="3">
    <source>
        <dbReference type="EMBL" id="QDV57889.1"/>
    </source>
</evidence>
<proteinExistence type="inferred from homology"/>
<sequence>MATTKNDARINVRLASELKQVIEEAATALGQSVSEFTVSTVVREARQVIQEAQFTRLSTRDRDAFLGALRAADAKPNDALKAAARRYKKRVG</sequence>
<keyword evidence="4" id="KW-1185">Reference proteome</keyword>
<evidence type="ECO:0000256" key="1">
    <source>
        <dbReference type="ARBA" id="ARBA00022649"/>
    </source>
</evidence>